<evidence type="ECO:0000259" key="1">
    <source>
        <dbReference type="Pfam" id="PF01636"/>
    </source>
</evidence>
<dbReference type="AlphaFoldDB" id="A0A160F6F5"/>
<evidence type="ECO:0000313" key="2">
    <source>
        <dbReference type="EMBL" id="ANB61515.1"/>
    </source>
</evidence>
<accession>A0A160F6F5</accession>
<protein>
    <submittedName>
        <fullName evidence="2">Phosphotransferase enzyme family protein</fullName>
    </submittedName>
</protein>
<dbReference type="Proteomes" id="UP000076865">
    <property type="component" value="Chromosome"/>
</dbReference>
<evidence type="ECO:0000313" key="3">
    <source>
        <dbReference type="Proteomes" id="UP000076865"/>
    </source>
</evidence>
<dbReference type="Pfam" id="PF01636">
    <property type="entry name" value="APH"/>
    <property type="match status" value="1"/>
</dbReference>
<dbReference type="PATRIC" id="fig|294699.3.peg.2938"/>
<dbReference type="Gene3D" id="3.90.1200.10">
    <property type="match status" value="1"/>
</dbReference>
<reference evidence="2 3" key="1">
    <citation type="journal article" date="2006" name="Syst. Appl. Microbiol.">
        <title>Anoxybacillus amylolyticus sp. nov., a thermophilic amylase producing bacterium isolated from Mount Rittmann (Antarctica).</title>
        <authorList>
            <person name="Poli A."/>
            <person name="Esposito E."/>
            <person name="Lama L."/>
            <person name="Orlando P."/>
            <person name="Nicolaus G."/>
            <person name="de Appolonia F."/>
            <person name="Gambacorta A."/>
            <person name="Nicolaus B."/>
        </authorList>
    </citation>
    <scope>NUCLEOTIDE SEQUENCE [LARGE SCALE GENOMIC DNA]</scope>
    <source>
        <strain evidence="2 3">DSM 15939</strain>
    </source>
</reference>
<gene>
    <name evidence="2" type="ORF">GFC30_2851</name>
</gene>
<dbReference type="EMBL" id="CP015438">
    <property type="protein sequence ID" value="ANB61515.1"/>
    <property type="molecule type" value="Genomic_DNA"/>
</dbReference>
<dbReference type="GO" id="GO:0016740">
    <property type="term" value="F:transferase activity"/>
    <property type="evidence" value="ECO:0007669"/>
    <property type="project" value="UniProtKB-KW"/>
</dbReference>
<sequence length="307" mass="36919">MMNKQRRDDGWHRLFLFLEKEYGIKVQKCTVIKPHVFLIETSGGKKVLKKYRTFLEASRQQMLFRLLKTEGFLAMPSIEGVIAFSDDYWTIQPYIQAHRSLDYRIEKDREDSLILLRTYHAFSQPLVRHPFFQTMVPRYFLYEKRLERYRQFLHMLPALQRLMKKEELSFVLSCANAFFTYFPSYRSAFFTEQTTMIHGDVASHNFLRTETGSYLIDYDLLAIAPPAVDYLQYISRVMPHVQWSVAFLTQHPMLRTFMEKPWFLAALLFPADVMREWRIVMERNVPFTISHFDNRKRFVQKIMNMIR</sequence>
<keyword evidence="2" id="KW-0808">Transferase</keyword>
<dbReference type="KEGG" id="aamy:GFC30_2851"/>
<dbReference type="InterPro" id="IPR011009">
    <property type="entry name" value="Kinase-like_dom_sf"/>
</dbReference>
<dbReference type="SUPFAM" id="SSF56112">
    <property type="entry name" value="Protein kinase-like (PK-like)"/>
    <property type="match status" value="1"/>
</dbReference>
<dbReference type="InterPro" id="IPR002575">
    <property type="entry name" value="Aminoglycoside_PTrfase"/>
</dbReference>
<feature type="domain" description="Aminoglycoside phosphotransferase" evidence="1">
    <location>
        <begin position="36"/>
        <end position="232"/>
    </location>
</feature>
<name>A0A160F6F5_9BACL</name>
<keyword evidence="3" id="KW-1185">Reference proteome</keyword>
<proteinExistence type="predicted"/>
<organism evidence="2 3">
    <name type="scientific">Anoxybacteroides amylolyticum</name>
    <dbReference type="NCBI Taxonomy" id="294699"/>
    <lineage>
        <taxon>Bacteria</taxon>
        <taxon>Bacillati</taxon>
        <taxon>Bacillota</taxon>
        <taxon>Bacilli</taxon>
        <taxon>Bacillales</taxon>
        <taxon>Anoxybacillaceae</taxon>
        <taxon>Anoxybacteroides</taxon>
    </lineage>
</organism>